<protein>
    <submittedName>
        <fullName evidence="2">Plasminogen receptor (KT)</fullName>
    </submittedName>
</protein>
<sequence>MGTFWSSTAELQKYYDQQATEQIALQNVLFEHKRAVELADARKLIANEYLAAFLVVSLMLVSQKMKQPYLFILPSAPLVVGLLYNFDQQRDLALDTVKEKAQQFRRENPRLFEPVGGPITLDELDKRIKMTKCYSERESNNAN</sequence>
<dbReference type="Proteomes" id="UP000887581">
    <property type="component" value="Unplaced"/>
</dbReference>
<proteinExistence type="predicted"/>
<dbReference type="AlphaFoldDB" id="A0A915PKY2"/>
<keyword evidence="1" id="KW-1185">Reference proteome</keyword>
<evidence type="ECO:0000313" key="1">
    <source>
        <dbReference type="Proteomes" id="UP000887581"/>
    </source>
</evidence>
<evidence type="ECO:0000313" key="2">
    <source>
        <dbReference type="WBParaSite" id="sdigi.contig157.g5385.t1"/>
    </source>
</evidence>
<dbReference type="InterPro" id="IPR019319">
    <property type="entry name" value="Plg-R(KT)"/>
</dbReference>
<reference evidence="2" key="1">
    <citation type="submission" date="2022-11" db="UniProtKB">
        <authorList>
            <consortium name="WormBaseParasite"/>
        </authorList>
    </citation>
    <scope>IDENTIFICATION</scope>
</reference>
<accession>A0A915PKY2</accession>
<name>A0A915PKY2_9BILA</name>
<dbReference type="WBParaSite" id="sdigi.contig157.g5385.t1">
    <property type="protein sequence ID" value="sdigi.contig157.g5385.t1"/>
    <property type="gene ID" value="sdigi.contig157.g5385"/>
</dbReference>
<dbReference type="Pfam" id="PF10166">
    <property type="entry name" value="DUF2368"/>
    <property type="match status" value="1"/>
</dbReference>
<dbReference type="GO" id="GO:0005886">
    <property type="term" value="C:plasma membrane"/>
    <property type="evidence" value="ECO:0007669"/>
    <property type="project" value="InterPro"/>
</dbReference>
<organism evidence="1 2">
    <name type="scientific">Setaria digitata</name>
    <dbReference type="NCBI Taxonomy" id="48799"/>
    <lineage>
        <taxon>Eukaryota</taxon>
        <taxon>Metazoa</taxon>
        <taxon>Ecdysozoa</taxon>
        <taxon>Nematoda</taxon>
        <taxon>Chromadorea</taxon>
        <taxon>Rhabditida</taxon>
        <taxon>Spirurina</taxon>
        <taxon>Spiruromorpha</taxon>
        <taxon>Filarioidea</taxon>
        <taxon>Setariidae</taxon>
        <taxon>Setaria</taxon>
    </lineage>
</organism>
<dbReference type="PANTHER" id="PTHR13411">
    <property type="entry name" value="PLASMINOGEN RECEPTOR (KT)"/>
    <property type="match status" value="1"/>
</dbReference>
<dbReference type="PANTHER" id="PTHR13411:SF6">
    <property type="entry name" value="PLASMINOGEN RECEPTOR (KT)"/>
    <property type="match status" value="1"/>
</dbReference>